<evidence type="ECO:0000259" key="2">
    <source>
        <dbReference type="SMART" id="SM00642"/>
    </source>
</evidence>
<dbReference type="SUPFAM" id="SSF51445">
    <property type="entry name" value="(Trans)glycosidases"/>
    <property type="match status" value="1"/>
</dbReference>
<dbReference type="GO" id="GO:0047470">
    <property type="term" value="F:(1,4)-alpha-D-glucan 1-alpha-D-glucosylmutase activity"/>
    <property type="evidence" value="ECO:0007669"/>
    <property type="project" value="UniProtKB-EC"/>
</dbReference>
<keyword evidence="4" id="KW-1185">Reference proteome</keyword>
<organism evidence="3 4">
    <name type="scientific">Deinococcus petrolearius</name>
    <dbReference type="NCBI Taxonomy" id="1751295"/>
    <lineage>
        <taxon>Bacteria</taxon>
        <taxon>Thermotogati</taxon>
        <taxon>Deinococcota</taxon>
        <taxon>Deinococci</taxon>
        <taxon>Deinococcales</taxon>
        <taxon>Deinococcaceae</taxon>
        <taxon>Deinococcus</taxon>
    </lineage>
</organism>
<feature type="domain" description="Glycosyl hydrolase family 13 catalytic" evidence="2">
    <location>
        <begin position="52"/>
        <end position="837"/>
    </location>
</feature>
<keyword evidence="3" id="KW-0413">Isomerase</keyword>
<dbReference type="SMART" id="SM00642">
    <property type="entry name" value="Aamy"/>
    <property type="match status" value="1"/>
</dbReference>
<evidence type="ECO:0000256" key="1">
    <source>
        <dbReference type="SAM" id="MobiDB-lite"/>
    </source>
</evidence>
<name>A0ABW1DQQ2_9DEIO</name>
<proteinExistence type="predicted"/>
<dbReference type="PANTHER" id="PTHR10357">
    <property type="entry name" value="ALPHA-AMYLASE FAMILY MEMBER"/>
    <property type="match status" value="1"/>
</dbReference>
<evidence type="ECO:0000313" key="3">
    <source>
        <dbReference type="EMBL" id="MFC5850179.1"/>
    </source>
</evidence>
<gene>
    <name evidence="3" type="primary">treY</name>
    <name evidence="3" type="ORF">ACFPQ6_17920</name>
</gene>
<protein>
    <submittedName>
        <fullName evidence="3">Malto-oligosyltrehalose synthase</fullName>
        <ecNumber evidence="3">5.4.99.15</ecNumber>
    </submittedName>
</protein>
<reference evidence="4" key="1">
    <citation type="journal article" date="2019" name="Int. J. Syst. Evol. Microbiol.">
        <title>The Global Catalogue of Microorganisms (GCM) 10K type strain sequencing project: providing services to taxonomists for standard genome sequencing and annotation.</title>
        <authorList>
            <consortium name="The Broad Institute Genomics Platform"/>
            <consortium name="The Broad Institute Genome Sequencing Center for Infectious Disease"/>
            <person name="Wu L."/>
            <person name="Ma J."/>
        </authorList>
    </citation>
    <scope>NUCLEOTIDE SEQUENCE [LARGE SCALE GENOMIC DNA]</scope>
    <source>
        <strain evidence="4">CGMCC 1.15053</strain>
    </source>
</reference>
<dbReference type="Proteomes" id="UP001595979">
    <property type="component" value="Unassembled WGS sequence"/>
</dbReference>
<dbReference type="RefSeq" id="WP_380052011.1">
    <property type="nucleotide sequence ID" value="NZ_JBHSOH010000043.1"/>
</dbReference>
<dbReference type="NCBIfam" id="TIGR02401">
    <property type="entry name" value="trehalose_TreY"/>
    <property type="match status" value="1"/>
</dbReference>
<sequence length="980" mass="107513">MTATPPDPELAAPGPATPEPGSAPIAGTHDSPPETHIPRATYRLQLHRDFPFAAARRALPYLARLGVTDVYLSPIWASTPGSTHGYDVTDHAAVNPELGGLAGLRRLAARARELGLSLIVDFVPNHMGIQGGHNPYWEDVLTHGQASRYAHFFDIAWRPLKRALEGKVMLPLLGDQYGRVLERGELKLEREGGRFFLRYWERRLPMSPRSLALLLSEVTPRLAQSRGQGVGESARSELASIARSAASLPRSTSPDLTDEDRAGRAQEMEVMARRLEVLAEASGPVRTALDAVVAAYNADPAQLDTLVGEQNYRLAFWKVAAEEINYRRFFDINDLAALRMEDPRVFAWAHSLLFELLREGTVQGVRLDHTDGLYDPAGYFQALQLGAGEALGRSSAGAEQGGAALDRGDLPLYVVAEKILEPGEHLPQAWAIHGTTGYDFLAQLGGVFVDAGAEEEMTSIYRRFTGDREGYGEQLYQGKQLIQRVSLPGEVNVLAERLEALAETDLGARDFTLSTVRAALREVIATFPVYRTYIRADGSREPGDDAKIAHAIQDARAHNRRNGSPLDPSVFDYLGSVLTLKAPDEATRAAYASFTLKFQQLTGPVTAKGAEDTAFYRYARLLSLNEVGGDPALFGTPPRDFHAAARERAERWPHAMLAGSTHDTKRGEDTRARISVLSEMPQTWSAYLSAWLPVLRPLQTRTDLGLAPSLTGIYTLLQNALGAYPLDGHLEGFTDRLNAYMLKASREAKLSTSWAAPDEEYEAALAALVSGLMAEERFCAGLAELHARISPYGAQNGLSAALVRLTAPGVPDTYQGAEAWNQSLVDPDNRRPVDYARLGRVVGRLEKKHDANVARTLLGSYEDGGVKVMLTWAALRARQAHRELFAHGRYRPIEAGKYLLTFAREHEGEVAVTVAPRLTFSLTREKTPWALGETWGNRRLSLPTGTYENALTGETLRVRGGHVPVAKVLENFPAALLLRR</sequence>
<dbReference type="EC" id="5.4.99.15" evidence="3"/>
<dbReference type="Gene3D" id="3.20.20.80">
    <property type="entry name" value="Glycosidases"/>
    <property type="match status" value="4"/>
</dbReference>
<dbReference type="Pfam" id="PF00128">
    <property type="entry name" value="Alpha-amylase"/>
    <property type="match status" value="1"/>
</dbReference>
<dbReference type="EMBL" id="JBHSOH010000043">
    <property type="protein sequence ID" value="MFC5850179.1"/>
    <property type="molecule type" value="Genomic_DNA"/>
</dbReference>
<feature type="region of interest" description="Disordered" evidence="1">
    <location>
        <begin position="1"/>
        <end position="36"/>
    </location>
</feature>
<accession>A0ABW1DQQ2</accession>
<dbReference type="InterPro" id="IPR017853">
    <property type="entry name" value="GH"/>
</dbReference>
<comment type="caution">
    <text evidence="3">The sequence shown here is derived from an EMBL/GenBank/DDBJ whole genome shotgun (WGS) entry which is preliminary data.</text>
</comment>
<evidence type="ECO:0000313" key="4">
    <source>
        <dbReference type="Proteomes" id="UP001595979"/>
    </source>
</evidence>
<dbReference type="Gene3D" id="3.30.1590.10">
    <property type="entry name" value="Maltooligosyl trehalose synthase, domain 2"/>
    <property type="match status" value="1"/>
</dbReference>
<dbReference type="PANTHER" id="PTHR10357:SF216">
    <property type="entry name" value="MALTOOLIGOSYL TREHALOSE SYNTHASE-RELATED"/>
    <property type="match status" value="1"/>
</dbReference>
<dbReference type="CDD" id="cd11336">
    <property type="entry name" value="AmyAc_MTSase"/>
    <property type="match status" value="1"/>
</dbReference>
<dbReference type="InterPro" id="IPR006047">
    <property type="entry name" value="GH13_cat_dom"/>
</dbReference>
<dbReference type="InterPro" id="IPR012767">
    <property type="entry name" value="Trehalose_TreY"/>
</dbReference>